<dbReference type="EMBL" id="CP027668">
    <property type="protein sequence ID" value="AVO44371.1"/>
    <property type="molecule type" value="Genomic_DNA"/>
</dbReference>
<sequence>MRIDAHQHFWRMDRGDYGWLDAAPEVLRRDHLPSDLAPLLARHGIAATILVQAAPTIAETAFLLALAQDSETVAGVVGWADLLAPDAAGAIGLMAEDPLLVGLRPMVQDLADDDFLLDPRLAPALETMARLGLVFDALVLPRHLSRLLVVADRHPGLSIVVDHGAKPFIRTGCLDPWRADMAALAARGHVTCKLSGFVTEASPSWSAADLAPYAAHLLDCFGPDRLIWGSDWPVVNVAGGYDAWWEAATVLTAALDEAQRTAIFGGNAARIYLTTRGRRALRPTSGDHRAEGP</sequence>
<dbReference type="AlphaFoldDB" id="A0A2S0N8W1"/>
<gene>
    <name evidence="3" type="ORF">C6569_04450</name>
</gene>
<dbReference type="PANTHER" id="PTHR43569">
    <property type="entry name" value="AMIDOHYDROLASE"/>
    <property type="match status" value="1"/>
</dbReference>
<keyword evidence="4" id="KW-1185">Reference proteome</keyword>
<dbReference type="OrthoDB" id="9787654at2"/>
<name>A0A2S0N8W1_9HYPH</name>
<dbReference type="InterPro" id="IPR006680">
    <property type="entry name" value="Amidohydro-rel"/>
</dbReference>
<comment type="similarity">
    <text evidence="1">Belongs to the metallo-dependent hydrolases superfamily.</text>
</comment>
<dbReference type="GO" id="GO:0016787">
    <property type="term" value="F:hydrolase activity"/>
    <property type="evidence" value="ECO:0007669"/>
    <property type="project" value="UniProtKB-KW"/>
</dbReference>
<reference evidence="3 4" key="1">
    <citation type="submission" date="2018-03" db="EMBL/GenBank/DDBJ databases">
        <title>Genome sequencing of Phreatobacter sp.</title>
        <authorList>
            <person name="Kim S.-J."/>
            <person name="Heo J."/>
            <person name="Kwon S.-W."/>
        </authorList>
    </citation>
    <scope>NUCLEOTIDE SEQUENCE [LARGE SCALE GENOMIC DNA]</scope>
    <source>
        <strain evidence="3 4">S-12</strain>
    </source>
</reference>
<organism evidence="3 4">
    <name type="scientific">Phreatobacter cathodiphilus</name>
    <dbReference type="NCBI Taxonomy" id="1868589"/>
    <lineage>
        <taxon>Bacteria</taxon>
        <taxon>Pseudomonadati</taxon>
        <taxon>Pseudomonadota</taxon>
        <taxon>Alphaproteobacteria</taxon>
        <taxon>Hyphomicrobiales</taxon>
        <taxon>Phreatobacteraceae</taxon>
        <taxon>Phreatobacter</taxon>
    </lineage>
</organism>
<dbReference type="Proteomes" id="UP000237889">
    <property type="component" value="Chromosome"/>
</dbReference>
<evidence type="ECO:0000259" key="2">
    <source>
        <dbReference type="Pfam" id="PF04909"/>
    </source>
</evidence>
<dbReference type="SUPFAM" id="SSF51556">
    <property type="entry name" value="Metallo-dependent hydrolases"/>
    <property type="match status" value="1"/>
</dbReference>
<dbReference type="Pfam" id="PF04909">
    <property type="entry name" value="Amidohydro_2"/>
    <property type="match status" value="1"/>
</dbReference>
<dbReference type="InterPro" id="IPR052350">
    <property type="entry name" value="Metallo-dep_Lactonases"/>
</dbReference>
<evidence type="ECO:0000313" key="3">
    <source>
        <dbReference type="EMBL" id="AVO44371.1"/>
    </source>
</evidence>
<dbReference type="KEGG" id="phr:C6569_04450"/>
<keyword evidence="3" id="KW-0378">Hydrolase</keyword>
<proteinExistence type="inferred from homology"/>
<evidence type="ECO:0000313" key="4">
    <source>
        <dbReference type="Proteomes" id="UP000237889"/>
    </source>
</evidence>
<dbReference type="Gene3D" id="3.20.20.140">
    <property type="entry name" value="Metal-dependent hydrolases"/>
    <property type="match status" value="1"/>
</dbReference>
<dbReference type="InterPro" id="IPR032466">
    <property type="entry name" value="Metal_Hydrolase"/>
</dbReference>
<dbReference type="PANTHER" id="PTHR43569:SF2">
    <property type="entry name" value="AMIDOHYDROLASE-RELATED DOMAIN-CONTAINING PROTEIN"/>
    <property type="match status" value="1"/>
</dbReference>
<evidence type="ECO:0000256" key="1">
    <source>
        <dbReference type="ARBA" id="ARBA00038310"/>
    </source>
</evidence>
<accession>A0A2S0N8W1</accession>
<protein>
    <submittedName>
        <fullName evidence="3">Amidohydrolase</fullName>
    </submittedName>
</protein>
<feature type="domain" description="Amidohydrolase-related" evidence="2">
    <location>
        <begin position="3"/>
        <end position="272"/>
    </location>
</feature>
<dbReference type="RefSeq" id="WP_106747701.1">
    <property type="nucleotide sequence ID" value="NZ_CP027668.1"/>
</dbReference>